<feature type="transmembrane region" description="Helical" evidence="6">
    <location>
        <begin position="263"/>
        <end position="280"/>
    </location>
</feature>
<dbReference type="SMART" id="SM00849">
    <property type="entry name" value="Lactamase_B"/>
    <property type="match status" value="1"/>
</dbReference>
<evidence type="ECO:0000256" key="3">
    <source>
        <dbReference type="ARBA" id="ARBA00022692"/>
    </source>
</evidence>
<evidence type="ECO:0000256" key="6">
    <source>
        <dbReference type="SAM" id="Phobius"/>
    </source>
</evidence>
<dbReference type="Pfam" id="PF03772">
    <property type="entry name" value="Competence"/>
    <property type="match status" value="1"/>
</dbReference>
<name>A0A150LGT4_9BACI</name>
<evidence type="ECO:0000259" key="7">
    <source>
        <dbReference type="SMART" id="SM00849"/>
    </source>
</evidence>
<gene>
    <name evidence="8" type="ORF">B4102_1748</name>
</gene>
<sequence>MRGYWVFLAIVALSGCSISLDIHWGLVILFHLIWIRIIFFKKRYLIYSSIIVYVLFILISFWMYEHRSTVLNPSQTTFTVFFNETPQIDGNQLKSIVKTKQNEKIVLKYKIQTKEEKERLKNTIKNGQYCTITGELIQPEPNRNENLFNYKQYLFRNNIHWILNGSTLIGCKDTNKNIITKIKQLREQGMKNIDHSFSKETAPYAKALIFGDSSSFNDEIYSLYQRLGIVHLLAISGLHVSIITAAIFYFLIRIGFSREFASYALLALLPIYTLLTGANPPVVRAASMSMLVIISMQKKSPFSSLDALSISFILFLVKDPFILFNIGFQLSFTVCFSIILASKSILPMYKHYLTKSMMVSFVSQVAAIPILAVHFFEFSIISVISNVMYVPFYTFIVLPLLIITYISAFIYFPIFTIFEKVSGWMIFLSEKIGQLIDVKGSVLIIGKPGIIVLLLLIVTSQWMFFMLEKGYSVVKSLVPLVFVITLIKTCQIYSPIGEVTFIDVGQGDSILIRLPFHRGTYLIDTGGQMDFQQDEWKNRTKKFEIGKDIIIPLLKSKGITTIDKMVLTHSDADHIGAAKEIIENLSVKQIFLSPDSWEKPLMNNTLDAAKKHHIPIKVVKAGAKWSNASGVFQFVSPFDDSYEGNNDSLVLYAQVGGKRWLFTGDLEEQGEMELLNNYKFEIDVLKVGHHGSISSTSEAFINALKPKFAIISAGKNNRYGHPRPEVLALLANHHIQIFRTDQQGAIQYKFYQNKGTFHTVLP</sequence>
<reference evidence="8 9" key="1">
    <citation type="submission" date="2016-01" db="EMBL/GenBank/DDBJ databases">
        <title>Genome Sequences of Twelve Sporeforming Bacillus Species Isolated from Foods.</title>
        <authorList>
            <person name="Berendsen E.M."/>
            <person name="Wells-Bennik M.H."/>
            <person name="Krawcyk A.O."/>
            <person name="De Jong A."/>
            <person name="Holsappel S."/>
            <person name="Eijlander R.T."/>
            <person name="Kuipers O.P."/>
        </authorList>
    </citation>
    <scope>NUCLEOTIDE SEQUENCE [LARGE SCALE GENOMIC DNA]</scope>
    <source>
        <strain evidence="8 9">B4102</strain>
    </source>
</reference>
<dbReference type="STRING" id="46224.B4102_1748"/>
<evidence type="ECO:0000313" key="9">
    <source>
        <dbReference type="Proteomes" id="UP000075666"/>
    </source>
</evidence>
<comment type="caution">
    <text evidence="8">The sequence shown here is derived from an EMBL/GenBank/DDBJ whole genome shotgun (WGS) entry which is preliminary data.</text>
</comment>
<feature type="transmembrane region" description="Helical" evidence="6">
    <location>
        <begin position="6"/>
        <end position="32"/>
    </location>
</feature>
<dbReference type="GO" id="GO:0030420">
    <property type="term" value="P:establishment of competence for transformation"/>
    <property type="evidence" value="ECO:0007669"/>
    <property type="project" value="InterPro"/>
</dbReference>
<dbReference type="PANTHER" id="PTHR30619:SF1">
    <property type="entry name" value="RECOMBINATION PROTEIN 2"/>
    <property type="match status" value="1"/>
</dbReference>
<dbReference type="CDD" id="cd07731">
    <property type="entry name" value="ComA-like_MBL-fold"/>
    <property type="match status" value="1"/>
</dbReference>
<proteinExistence type="predicted"/>
<dbReference type="AlphaFoldDB" id="A0A150LGT4"/>
<evidence type="ECO:0000256" key="2">
    <source>
        <dbReference type="ARBA" id="ARBA00022475"/>
    </source>
</evidence>
<dbReference type="RefSeq" id="WP_066227424.1">
    <property type="nucleotide sequence ID" value="NZ_LQYN01000011.1"/>
</dbReference>
<feature type="transmembrane region" description="Helical" evidence="6">
    <location>
        <begin position="438"/>
        <end position="458"/>
    </location>
</feature>
<dbReference type="InterPro" id="IPR004797">
    <property type="entry name" value="Competence_ComEC/Rec2"/>
</dbReference>
<dbReference type="OrthoDB" id="9761531at2"/>
<dbReference type="EMBL" id="LQYN01000011">
    <property type="protein sequence ID" value="KYD10962.1"/>
    <property type="molecule type" value="Genomic_DNA"/>
</dbReference>
<evidence type="ECO:0000256" key="1">
    <source>
        <dbReference type="ARBA" id="ARBA00004651"/>
    </source>
</evidence>
<dbReference type="NCBIfam" id="TIGR00360">
    <property type="entry name" value="ComEC_N-term"/>
    <property type="match status" value="1"/>
</dbReference>
<dbReference type="GO" id="GO:0005886">
    <property type="term" value="C:plasma membrane"/>
    <property type="evidence" value="ECO:0007669"/>
    <property type="project" value="UniProtKB-SubCell"/>
</dbReference>
<evidence type="ECO:0000313" key="8">
    <source>
        <dbReference type="EMBL" id="KYD10962.1"/>
    </source>
</evidence>
<feature type="transmembrane region" description="Helical" evidence="6">
    <location>
        <begin position="44"/>
        <end position="64"/>
    </location>
</feature>
<dbReference type="InterPro" id="IPR052159">
    <property type="entry name" value="Competence_DNA_uptake"/>
</dbReference>
<feature type="transmembrane region" description="Helical" evidence="6">
    <location>
        <begin position="361"/>
        <end position="380"/>
    </location>
</feature>
<keyword evidence="3 6" id="KW-0812">Transmembrane</keyword>
<keyword evidence="2" id="KW-1003">Cell membrane</keyword>
<evidence type="ECO:0000256" key="5">
    <source>
        <dbReference type="ARBA" id="ARBA00023136"/>
    </source>
</evidence>
<feature type="transmembrane region" description="Helical" evidence="6">
    <location>
        <begin position="392"/>
        <end position="418"/>
    </location>
</feature>
<dbReference type="Pfam" id="PF00753">
    <property type="entry name" value="Lactamase_B"/>
    <property type="match status" value="1"/>
</dbReference>
<comment type="subcellular location">
    <subcellularLocation>
        <location evidence="1">Cell membrane</location>
        <topology evidence="1">Multi-pass membrane protein</topology>
    </subcellularLocation>
</comment>
<feature type="transmembrane region" description="Helical" evidence="6">
    <location>
        <begin position="322"/>
        <end position="341"/>
    </location>
</feature>
<dbReference type="NCBIfam" id="TIGR00361">
    <property type="entry name" value="ComEC_Rec2"/>
    <property type="match status" value="1"/>
</dbReference>
<dbReference type="SUPFAM" id="SSF56281">
    <property type="entry name" value="Metallo-hydrolase/oxidoreductase"/>
    <property type="match status" value="1"/>
</dbReference>
<dbReference type="PANTHER" id="PTHR30619">
    <property type="entry name" value="DNA INTERNALIZATION/COMPETENCE PROTEIN COMEC/REC2"/>
    <property type="match status" value="1"/>
</dbReference>
<protein>
    <recommendedName>
        <fullName evidence="7">Metallo-beta-lactamase domain-containing protein</fullName>
    </recommendedName>
</protein>
<dbReference type="PATRIC" id="fig|46224.3.peg.805"/>
<dbReference type="Proteomes" id="UP000075666">
    <property type="component" value="Unassembled WGS sequence"/>
</dbReference>
<dbReference type="PROSITE" id="PS51257">
    <property type="entry name" value="PROKAR_LIPOPROTEIN"/>
    <property type="match status" value="1"/>
</dbReference>
<keyword evidence="9" id="KW-1185">Reference proteome</keyword>
<dbReference type="Pfam" id="PF13567">
    <property type="entry name" value="DUF4131"/>
    <property type="match status" value="1"/>
</dbReference>
<dbReference type="InterPro" id="IPR001279">
    <property type="entry name" value="Metallo-B-lactamas"/>
</dbReference>
<feature type="domain" description="Metallo-beta-lactamase" evidence="7">
    <location>
        <begin position="506"/>
        <end position="715"/>
    </location>
</feature>
<keyword evidence="5 6" id="KW-0472">Membrane</keyword>
<dbReference type="Gene3D" id="3.60.15.10">
    <property type="entry name" value="Ribonuclease Z/Hydroxyacylglutathione hydrolase-like"/>
    <property type="match status" value="1"/>
</dbReference>
<dbReference type="InterPro" id="IPR004477">
    <property type="entry name" value="ComEC_N"/>
</dbReference>
<keyword evidence="4 6" id="KW-1133">Transmembrane helix</keyword>
<accession>A0A150LGT4</accession>
<evidence type="ECO:0000256" key="4">
    <source>
        <dbReference type="ARBA" id="ARBA00022989"/>
    </source>
</evidence>
<dbReference type="InterPro" id="IPR036866">
    <property type="entry name" value="RibonucZ/Hydroxyglut_hydro"/>
</dbReference>
<organism evidence="8 9">
    <name type="scientific">Heyndrickxia sporothermodurans</name>
    <dbReference type="NCBI Taxonomy" id="46224"/>
    <lineage>
        <taxon>Bacteria</taxon>
        <taxon>Bacillati</taxon>
        <taxon>Bacillota</taxon>
        <taxon>Bacilli</taxon>
        <taxon>Bacillales</taxon>
        <taxon>Bacillaceae</taxon>
        <taxon>Heyndrickxia</taxon>
    </lineage>
</organism>
<dbReference type="InterPro" id="IPR025405">
    <property type="entry name" value="DUF4131"/>
</dbReference>
<dbReference type="InterPro" id="IPR035681">
    <property type="entry name" value="ComA-like_MBL"/>
</dbReference>
<feature type="transmembrane region" description="Helical" evidence="6">
    <location>
        <begin position="229"/>
        <end position="251"/>
    </location>
</feature>